<protein>
    <submittedName>
        <fullName evidence="1">Uncharacterized protein</fullName>
    </submittedName>
</protein>
<evidence type="ECO:0000313" key="2">
    <source>
        <dbReference type="Proteomes" id="UP000005237"/>
    </source>
</evidence>
<dbReference type="Proteomes" id="UP000005237">
    <property type="component" value="Unassembled WGS sequence"/>
</dbReference>
<name>A0A8R1DJ86_CAEJA</name>
<evidence type="ECO:0000313" key="1">
    <source>
        <dbReference type="EnsemblMetazoa" id="CJA04152.1"/>
    </source>
</evidence>
<dbReference type="EnsemblMetazoa" id="CJA04152.1">
    <property type="protein sequence ID" value="CJA04152.1"/>
    <property type="gene ID" value="WBGene00123356"/>
</dbReference>
<reference evidence="2" key="1">
    <citation type="submission" date="2010-08" db="EMBL/GenBank/DDBJ databases">
        <authorList>
            <consortium name="Caenorhabditis japonica Sequencing Consortium"/>
            <person name="Wilson R.K."/>
        </authorList>
    </citation>
    <scope>NUCLEOTIDE SEQUENCE [LARGE SCALE GENOMIC DNA]</scope>
    <source>
        <strain evidence="2">DF5081</strain>
    </source>
</reference>
<proteinExistence type="predicted"/>
<organism evidence="1 2">
    <name type="scientific">Caenorhabditis japonica</name>
    <dbReference type="NCBI Taxonomy" id="281687"/>
    <lineage>
        <taxon>Eukaryota</taxon>
        <taxon>Metazoa</taxon>
        <taxon>Ecdysozoa</taxon>
        <taxon>Nematoda</taxon>
        <taxon>Chromadorea</taxon>
        <taxon>Rhabditida</taxon>
        <taxon>Rhabditina</taxon>
        <taxon>Rhabditomorpha</taxon>
        <taxon>Rhabditoidea</taxon>
        <taxon>Rhabditidae</taxon>
        <taxon>Peloderinae</taxon>
        <taxon>Caenorhabditis</taxon>
    </lineage>
</organism>
<accession>A0A8R1DJ86</accession>
<sequence length="195" mass="21452">MLINGTFQCGPAPKFPENTTSCCPVNGLWSSWSGYGRNDNDTLWLRSRKCVSEEAGCACFGNSAETKEDCPCRAMVDITKVAIGTGSYGVYPTQYTINETSCEYYGTLVLSTNPVKGNYPCNYGCFGDLCYNYTSIIRYEVPNNPGVASELRVSDCSSSDGNLVSFMCDLNALYWKLMYNGQYVNGWAQMNLSPA</sequence>
<keyword evidence="2" id="KW-1185">Reference proteome</keyword>
<reference evidence="1" key="2">
    <citation type="submission" date="2022-06" db="UniProtKB">
        <authorList>
            <consortium name="EnsemblMetazoa"/>
        </authorList>
    </citation>
    <scope>IDENTIFICATION</scope>
    <source>
        <strain evidence="1">DF5081</strain>
    </source>
</reference>
<dbReference type="AlphaFoldDB" id="A0A8R1DJ86"/>